<dbReference type="FunFam" id="3.40.50.300:FF:000053">
    <property type="entry name" value="Signal recognition particle receptor FtsY"/>
    <property type="match status" value="1"/>
</dbReference>
<keyword evidence="4 9" id="KW-0378">Hydrolase</keyword>
<feature type="binding site" evidence="9">
    <location>
        <begin position="109"/>
        <end position="116"/>
    </location>
    <ligand>
        <name>GTP</name>
        <dbReference type="ChEBI" id="CHEBI:37565"/>
    </ligand>
</feature>
<evidence type="ECO:0000259" key="10">
    <source>
        <dbReference type="PROSITE" id="PS00300"/>
    </source>
</evidence>
<accession>A0A2T2XJG0</accession>
<evidence type="ECO:0000256" key="3">
    <source>
        <dbReference type="ARBA" id="ARBA00022741"/>
    </source>
</evidence>
<keyword evidence="5 9" id="KW-0342">GTP-binding</keyword>
<evidence type="ECO:0000256" key="9">
    <source>
        <dbReference type="HAMAP-Rule" id="MF_00920"/>
    </source>
</evidence>
<evidence type="ECO:0000256" key="6">
    <source>
        <dbReference type="ARBA" id="ARBA00023136"/>
    </source>
</evidence>
<evidence type="ECO:0000313" key="11">
    <source>
        <dbReference type="EMBL" id="PSR34624.1"/>
    </source>
</evidence>
<dbReference type="InterPro" id="IPR004390">
    <property type="entry name" value="SR_rcpt_FtsY"/>
</dbReference>
<dbReference type="Pfam" id="PF02881">
    <property type="entry name" value="SRP54_N"/>
    <property type="match status" value="1"/>
</dbReference>
<evidence type="ECO:0000256" key="7">
    <source>
        <dbReference type="ARBA" id="ARBA00023170"/>
    </source>
</evidence>
<comment type="subunit">
    <text evidence="9">Part of the signal recognition particle protein translocation system, which is composed of SRP and FtsY.</text>
</comment>
<sequence length="310" mass="34255">MANFWERLKQGMTRTRMGLGGRLRTLFTGREWHDDLWDDLEEVLYEADLGSGTIEYLLDQLRKRVQKERPKTADQVLQQLFEVMVSELGEPSPTLALDPGGPWVWLMVGVNGTGKTTTAGKFAYLLQQQHKTVILGAADTFRAAAVEQLVEWGRRAGVEVVHQASGADPAAVAYDTLRAARARGADLAIIDTAGRLQNKVNLMLELQKIRRVVEREYPGAPHEVWLVIDATTGQNGLSQARIFMDSVKVTGIVLTKLDGTAKGGIALSIYHELGIPIRYVGVGETAQDLLPFNPHDYVRAILGEENETVP</sequence>
<dbReference type="GO" id="GO:0005886">
    <property type="term" value="C:plasma membrane"/>
    <property type="evidence" value="ECO:0007669"/>
    <property type="project" value="UniProtKB-SubCell"/>
</dbReference>
<dbReference type="GO" id="GO:0006614">
    <property type="term" value="P:SRP-dependent cotranslational protein targeting to membrane"/>
    <property type="evidence" value="ECO:0007669"/>
    <property type="project" value="InterPro"/>
</dbReference>
<keyword evidence="1 9" id="KW-1003">Cell membrane</keyword>
<evidence type="ECO:0000256" key="5">
    <source>
        <dbReference type="ARBA" id="ARBA00023134"/>
    </source>
</evidence>
<dbReference type="GO" id="GO:0003924">
    <property type="term" value="F:GTPase activity"/>
    <property type="evidence" value="ECO:0007669"/>
    <property type="project" value="UniProtKB-UniRule"/>
</dbReference>
<dbReference type="CDD" id="cd17874">
    <property type="entry name" value="FtsY"/>
    <property type="match status" value="1"/>
</dbReference>
<feature type="binding site" evidence="9">
    <location>
        <begin position="255"/>
        <end position="258"/>
    </location>
    <ligand>
        <name>GTP</name>
        <dbReference type="ChEBI" id="CHEBI:37565"/>
    </ligand>
</feature>
<reference evidence="11 12" key="1">
    <citation type="journal article" date="2014" name="BMC Genomics">
        <title>Comparison of environmental and isolate Sulfobacillus genomes reveals diverse carbon, sulfur, nitrogen, and hydrogen metabolisms.</title>
        <authorList>
            <person name="Justice N.B."/>
            <person name="Norman A."/>
            <person name="Brown C.T."/>
            <person name="Singh A."/>
            <person name="Thomas B.C."/>
            <person name="Banfield J.F."/>
        </authorList>
    </citation>
    <scope>NUCLEOTIDE SEQUENCE [LARGE SCALE GENOMIC DNA]</scope>
    <source>
        <strain evidence="11">AMDSBA4</strain>
    </source>
</reference>
<dbReference type="EMBL" id="PXYW01000007">
    <property type="protein sequence ID" value="PSR34624.1"/>
    <property type="molecule type" value="Genomic_DNA"/>
</dbReference>
<dbReference type="AlphaFoldDB" id="A0A2T2XJG0"/>
<keyword evidence="3 9" id="KW-0547">Nucleotide-binding</keyword>
<comment type="subcellular location">
    <subcellularLocation>
        <location evidence="9">Cell membrane</location>
        <topology evidence="9">Peripheral membrane protein</topology>
        <orientation evidence="9">Cytoplasmic side</orientation>
    </subcellularLocation>
    <subcellularLocation>
        <location evidence="9">Cytoplasm</location>
    </subcellularLocation>
</comment>
<keyword evidence="7 9" id="KW-0675">Receptor</keyword>
<gene>
    <name evidence="9" type="primary">ftsY</name>
    <name evidence="11" type="ORF">C7B46_04090</name>
</gene>
<dbReference type="PANTHER" id="PTHR43134">
    <property type="entry name" value="SIGNAL RECOGNITION PARTICLE RECEPTOR SUBUNIT ALPHA"/>
    <property type="match status" value="1"/>
</dbReference>
<comment type="similarity">
    <text evidence="9">Belongs to the GTP-binding SRP family. FtsY subfamily.</text>
</comment>
<evidence type="ECO:0000256" key="8">
    <source>
        <dbReference type="ARBA" id="ARBA00048027"/>
    </source>
</evidence>
<protein>
    <recommendedName>
        <fullName evidence="9">Signal recognition particle receptor FtsY</fullName>
        <shortName evidence="9">SRP receptor</shortName>
        <ecNumber evidence="9">3.6.5.4</ecNumber>
    </recommendedName>
</protein>
<comment type="caution">
    <text evidence="11">The sequence shown here is derived from an EMBL/GenBank/DDBJ whole genome shotgun (WGS) entry which is preliminary data.</text>
</comment>
<comment type="function">
    <text evidence="9">Involved in targeting and insertion of nascent membrane proteins into the cytoplasmic membrane. Acts as a receptor for the complex formed by the signal recognition particle (SRP) and the ribosome-nascent chain (RNC).</text>
</comment>
<dbReference type="InterPro" id="IPR003593">
    <property type="entry name" value="AAA+_ATPase"/>
</dbReference>
<comment type="catalytic activity">
    <reaction evidence="8 9">
        <text>GTP + H2O = GDP + phosphate + H(+)</text>
        <dbReference type="Rhea" id="RHEA:19669"/>
        <dbReference type="ChEBI" id="CHEBI:15377"/>
        <dbReference type="ChEBI" id="CHEBI:15378"/>
        <dbReference type="ChEBI" id="CHEBI:37565"/>
        <dbReference type="ChEBI" id="CHEBI:43474"/>
        <dbReference type="ChEBI" id="CHEBI:58189"/>
        <dbReference type="EC" id="3.6.5.4"/>
    </reaction>
</comment>
<keyword evidence="2 9" id="KW-0963">Cytoplasm</keyword>
<feature type="domain" description="SRP54-type proteins GTP-binding" evidence="10">
    <location>
        <begin position="276"/>
        <end position="289"/>
    </location>
</feature>
<evidence type="ECO:0000256" key="4">
    <source>
        <dbReference type="ARBA" id="ARBA00022801"/>
    </source>
</evidence>
<name>A0A2T2XJG0_9FIRM</name>
<dbReference type="InterPro" id="IPR042101">
    <property type="entry name" value="SRP54_N_sf"/>
</dbReference>
<dbReference type="GO" id="GO:0005047">
    <property type="term" value="F:signal recognition particle binding"/>
    <property type="evidence" value="ECO:0007669"/>
    <property type="project" value="TreeGrafter"/>
</dbReference>
<dbReference type="InterPro" id="IPR013822">
    <property type="entry name" value="Signal_recog_particl_SRP54_hlx"/>
</dbReference>
<evidence type="ECO:0000256" key="2">
    <source>
        <dbReference type="ARBA" id="ARBA00022490"/>
    </source>
</evidence>
<dbReference type="InterPro" id="IPR027417">
    <property type="entry name" value="P-loop_NTPase"/>
</dbReference>
<dbReference type="InterPro" id="IPR000897">
    <property type="entry name" value="SRP54_GTPase_dom"/>
</dbReference>
<dbReference type="PANTHER" id="PTHR43134:SF1">
    <property type="entry name" value="SIGNAL RECOGNITION PARTICLE RECEPTOR SUBUNIT ALPHA"/>
    <property type="match status" value="1"/>
</dbReference>
<evidence type="ECO:0000313" key="12">
    <source>
        <dbReference type="Proteomes" id="UP000242972"/>
    </source>
</evidence>
<dbReference type="Proteomes" id="UP000242972">
    <property type="component" value="Unassembled WGS sequence"/>
</dbReference>
<dbReference type="GO" id="GO:0005525">
    <property type="term" value="F:GTP binding"/>
    <property type="evidence" value="ECO:0007669"/>
    <property type="project" value="UniProtKB-UniRule"/>
</dbReference>
<dbReference type="SMART" id="SM00382">
    <property type="entry name" value="AAA"/>
    <property type="match status" value="1"/>
</dbReference>
<feature type="binding site" evidence="9">
    <location>
        <begin position="191"/>
        <end position="195"/>
    </location>
    <ligand>
        <name>GTP</name>
        <dbReference type="ChEBI" id="CHEBI:37565"/>
    </ligand>
</feature>
<dbReference type="InterPro" id="IPR036225">
    <property type="entry name" value="SRP/SRP_N"/>
</dbReference>
<dbReference type="NCBIfam" id="TIGR00064">
    <property type="entry name" value="ftsY"/>
    <property type="match status" value="1"/>
</dbReference>
<dbReference type="GO" id="GO:0005737">
    <property type="term" value="C:cytoplasm"/>
    <property type="evidence" value="ECO:0007669"/>
    <property type="project" value="UniProtKB-SubCell"/>
</dbReference>
<proteinExistence type="inferred from homology"/>
<evidence type="ECO:0000256" key="1">
    <source>
        <dbReference type="ARBA" id="ARBA00022475"/>
    </source>
</evidence>
<dbReference type="SMART" id="SM00963">
    <property type="entry name" value="SRP54_N"/>
    <property type="match status" value="1"/>
</dbReference>
<dbReference type="Pfam" id="PF00448">
    <property type="entry name" value="SRP54"/>
    <property type="match status" value="1"/>
</dbReference>
<dbReference type="Gene3D" id="1.20.120.140">
    <property type="entry name" value="Signal recognition particle SRP54, nucleotide-binding domain"/>
    <property type="match status" value="1"/>
</dbReference>
<dbReference type="PROSITE" id="PS00300">
    <property type="entry name" value="SRP54"/>
    <property type="match status" value="1"/>
</dbReference>
<dbReference type="SUPFAM" id="SSF52540">
    <property type="entry name" value="P-loop containing nucleoside triphosphate hydrolases"/>
    <property type="match status" value="1"/>
</dbReference>
<dbReference type="SUPFAM" id="SSF47364">
    <property type="entry name" value="Domain of the SRP/SRP receptor G-proteins"/>
    <property type="match status" value="1"/>
</dbReference>
<dbReference type="Gene3D" id="3.40.50.300">
    <property type="entry name" value="P-loop containing nucleotide triphosphate hydrolases"/>
    <property type="match status" value="1"/>
</dbReference>
<dbReference type="SMART" id="SM00962">
    <property type="entry name" value="SRP54"/>
    <property type="match status" value="1"/>
</dbReference>
<dbReference type="EC" id="3.6.5.4" evidence="9"/>
<dbReference type="HAMAP" id="MF_00920">
    <property type="entry name" value="FtsY"/>
    <property type="match status" value="1"/>
</dbReference>
<organism evidence="11 12">
    <name type="scientific">Sulfobacillus benefaciens</name>
    <dbReference type="NCBI Taxonomy" id="453960"/>
    <lineage>
        <taxon>Bacteria</taxon>
        <taxon>Bacillati</taxon>
        <taxon>Bacillota</taxon>
        <taxon>Clostridia</taxon>
        <taxon>Eubacteriales</taxon>
        <taxon>Clostridiales Family XVII. Incertae Sedis</taxon>
        <taxon>Sulfobacillus</taxon>
    </lineage>
</organism>
<keyword evidence="6 9" id="KW-0472">Membrane</keyword>